<comment type="caution">
    <text evidence="2">The sequence shown here is derived from an EMBL/GenBank/DDBJ whole genome shotgun (WGS) entry which is preliminary data.</text>
</comment>
<evidence type="ECO:0000313" key="2">
    <source>
        <dbReference type="EMBL" id="PKD44047.1"/>
    </source>
</evidence>
<dbReference type="AlphaFoldDB" id="A0A2N0VIM4"/>
<evidence type="ECO:0000256" key="1">
    <source>
        <dbReference type="SAM" id="Phobius"/>
    </source>
</evidence>
<evidence type="ECO:0000313" key="3">
    <source>
        <dbReference type="Proteomes" id="UP000233398"/>
    </source>
</evidence>
<keyword evidence="1" id="KW-1133">Transmembrane helix</keyword>
<keyword evidence="1" id="KW-0472">Membrane</keyword>
<feature type="transmembrane region" description="Helical" evidence="1">
    <location>
        <begin position="31"/>
        <end position="55"/>
    </location>
</feature>
<sequence length="618" mass="70097">MPASEEKKITLNRESNEHTRRLKRSLNKVKWSSALMQIFWTAGPVTTIGLIGGYYIGYGTMPSTELLIYFVMFTVFSGLVGLVAKVVKDGTRGHLEERSKRDILSVTDKLGDLILIARDKIVETYEEDARKREAALQLLRRVDLTPYGVSVAFTDLTGNRKIGEVMGQIHAYRRIGLQTRVRDLYSDHKELIYETIEKLEISSPYAAGELKRWFTGNTAGKLKYGVPREKQFLQRVMAAIENNNPYLMTFRDVEEMMILAFELINGREIPTLTFSYSGKWKYAKALDQLEKRRSKFRVTQARVGNRMRALSAYLVETGFAEADELPDGIEINPLIEKISKILDHISLQTARKVKINKMSPGEIERTAAIMDTCIELYKMAHDGSRDSLKQHKELLKASEEWSKLKTKIEKTTTGIKIESGRKGIRINENVISLSEEAVLEVCRHLSWYFKKEDLKNRSYSLFSSFNNRGAMAARRLAIEIAVALEPHISLSKPEIQRNINATKAIYLGGISPDMSALQKQELGEKMAKEVDNGLSTAAIRLAETLVYQYQVDLSDHAVEFFNYNYHAPRKSLERLAKKGGRNVSNSNPLNELPPVVPVPKPAWQKSLQSIKKKASALK</sequence>
<dbReference type="RefSeq" id="WP_101071290.1">
    <property type="nucleotide sequence ID" value="NZ_PISP01000001.1"/>
</dbReference>
<keyword evidence="3" id="KW-1185">Reference proteome</keyword>
<dbReference type="EMBL" id="PISP01000001">
    <property type="protein sequence ID" value="PKD44047.1"/>
    <property type="molecule type" value="Genomic_DNA"/>
</dbReference>
<protein>
    <submittedName>
        <fullName evidence="2">Uncharacterized protein</fullName>
    </submittedName>
</protein>
<gene>
    <name evidence="2" type="ORF">CWD77_00785</name>
</gene>
<proteinExistence type="predicted"/>
<reference evidence="2 3" key="1">
    <citation type="submission" date="2017-11" db="EMBL/GenBank/DDBJ databases">
        <title>Rhodohalobacter 15182 sp. nov., isolated from a salt lake.</title>
        <authorList>
            <person name="Han S."/>
        </authorList>
    </citation>
    <scope>NUCLEOTIDE SEQUENCE [LARGE SCALE GENOMIC DNA]</scope>
    <source>
        <strain evidence="2 3">15182</strain>
    </source>
</reference>
<accession>A0A2N0VIM4</accession>
<feature type="transmembrane region" description="Helical" evidence="1">
    <location>
        <begin position="67"/>
        <end position="87"/>
    </location>
</feature>
<dbReference type="OrthoDB" id="6394609at2"/>
<keyword evidence="1" id="KW-0812">Transmembrane</keyword>
<name>A0A2N0VIM4_9BACT</name>
<organism evidence="2 3">
    <name type="scientific">Rhodohalobacter barkolensis</name>
    <dbReference type="NCBI Taxonomy" id="2053187"/>
    <lineage>
        <taxon>Bacteria</taxon>
        <taxon>Pseudomonadati</taxon>
        <taxon>Balneolota</taxon>
        <taxon>Balneolia</taxon>
        <taxon>Balneolales</taxon>
        <taxon>Balneolaceae</taxon>
        <taxon>Rhodohalobacter</taxon>
    </lineage>
</organism>
<dbReference type="Proteomes" id="UP000233398">
    <property type="component" value="Unassembled WGS sequence"/>
</dbReference>